<feature type="compositionally biased region" description="Low complexity" evidence="6">
    <location>
        <begin position="690"/>
        <end position="700"/>
    </location>
</feature>
<sequence length="1111" mass="124677">MADEENRTQVVRLLGDMMNAHSDVVRQSTEELTSLYTDPDSTVQVCMVLGNVGKLPAMRKCAGHILKNRLGQPDVWKNLLPNQQKEAQDALLGAFKSLTMNDDENLQLTVVRNVGLVMGLLLDAGNAEAAAWNDLIIDHVEELCVSSDKLSQLLGAICFKLLVKTSPDMFEKYLVRAKNIFVRTLELAKEQGELATPATEHLLSGWHMAIPLFSRRPCDQEELAATLPLIMQMTHAFAYQPNPKRSCRGFDVLAKLNKHLPELMWPQLKLVLDELFLLASDTNLGDEIRVQAIMALRNCVRSKRRHIIRLKMMDKLLMTLYRLMAIKPALDADGEELYLGDTQEAQSPLSEAAQTVILVAAESDTNRVALRALRLMQPQLEQQQSAVHRVAAQLFLALMAKGFTDLLADAPLRSFISAVETGIRDVEPMVRRSAHFALSIMAENLQPEITVMAPKVLPLFCEFFDQMTPEQRIADHETESQTRMFCTLEIYCESLRREALQPHLGELMKRLMGALQPDNNSISLRQLALSAVASLGKISKDLFRPHFDEVLAITLPLVREKPPEERMLLRTQAIQVVNMLSNVDSEKFAENAPVLMDSYLEMMEHMSSTQVFMFDMLAMLSNYVPEQIRVNFSFLIVGVLAAIKDGKDSDDEKDEDGFDAETDADASVCAEEDSIGDGHGDQTGEGNTRSITSSIGSLGTSAAPDEALLCLKTLAINMPDTVMPYISEATRCVSSYTDSQNELGKRAAFEVLTEFAILLYRKGDRNEAKCQLNELMPDLVDFVETAKETANVVAAMNCITQFLKLFGSEALEGEGFADMIINIVRKTLRRKLNCQFDIGQDTKMSVLQQWSQALHSEIQVMEAAGEMLPVFGQSMRRRQFAGHFHSISNRFLKSLRQCEPTGQITPHLYFLYKLVYRCMEPLGVIAEQYYDVLCYSVVDCMMDNKPHVIQFAINLINWMLTHAHDKENMETIITATSQVFIDALNANSPLANEKREQVAAILARMMMNCETLSTEQVLPLVYENLPFSHNFDAYIQVVPALRKLYQQKPAVLEPHLSQTLKVLLESLEKHQLPNEDTRQTAIELLALIKVDQTSLYDDIGQQFPGASALIT</sequence>
<dbReference type="AlphaFoldDB" id="B4MG59"/>
<dbReference type="PANTHER" id="PTHR10527">
    <property type="entry name" value="IMPORTIN BETA"/>
    <property type="match status" value="1"/>
</dbReference>
<evidence type="ECO:0000256" key="4">
    <source>
        <dbReference type="ARBA" id="ARBA00022737"/>
    </source>
</evidence>
<comment type="subcellular location">
    <subcellularLocation>
        <location evidence="1">Cytoplasm</location>
    </subcellularLocation>
</comment>
<keyword evidence="4" id="KW-0677">Repeat</keyword>
<evidence type="ECO:0000256" key="1">
    <source>
        <dbReference type="ARBA" id="ARBA00004496"/>
    </source>
</evidence>
<evidence type="ECO:0000313" key="8">
    <source>
        <dbReference type="Proteomes" id="UP000008792"/>
    </source>
</evidence>
<gene>
    <name evidence="7" type="primary">Dvir\GJ18525</name>
    <name evidence="7" type="ORF">Dvir_GJ18525</name>
</gene>
<keyword evidence="3" id="KW-0963">Cytoplasm</keyword>
<dbReference type="KEGG" id="dvi:6636722"/>
<evidence type="ECO:0000256" key="5">
    <source>
        <dbReference type="ARBA" id="ARBA00022927"/>
    </source>
</evidence>
<evidence type="ECO:0000313" key="7">
    <source>
        <dbReference type="EMBL" id="EDW57382.1"/>
    </source>
</evidence>
<dbReference type="OrthoDB" id="7862313at2759"/>
<dbReference type="Proteomes" id="UP000008792">
    <property type="component" value="Unassembled WGS sequence"/>
</dbReference>
<evidence type="ECO:0000256" key="2">
    <source>
        <dbReference type="ARBA" id="ARBA00022448"/>
    </source>
</evidence>
<keyword evidence="8" id="KW-1185">Reference proteome</keyword>
<dbReference type="OMA" id="IGQDTKM"/>
<dbReference type="eggNOG" id="KOG2171">
    <property type="taxonomic scope" value="Eukaryota"/>
</dbReference>
<dbReference type="SMR" id="B4MG59"/>
<evidence type="ECO:0000256" key="3">
    <source>
        <dbReference type="ARBA" id="ARBA00022490"/>
    </source>
</evidence>
<evidence type="ECO:0000256" key="6">
    <source>
        <dbReference type="SAM" id="MobiDB-lite"/>
    </source>
</evidence>
<dbReference type="EMBL" id="CH940672">
    <property type="protein sequence ID" value="EDW57382.1"/>
    <property type="molecule type" value="Genomic_DNA"/>
</dbReference>
<feature type="region of interest" description="Disordered" evidence="6">
    <location>
        <begin position="671"/>
        <end position="700"/>
    </location>
</feature>
<dbReference type="GO" id="GO:0005737">
    <property type="term" value="C:cytoplasm"/>
    <property type="evidence" value="ECO:0007669"/>
    <property type="project" value="UniProtKB-SubCell"/>
</dbReference>
<name>B4MG59_DROVI</name>
<dbReference type="SUPFAM" id="SSF48371">
    <property type="entry name" value="ARM repeat"/>
    <property type="match status" value="2"/>
</dbReference>
<feature type="region of interest" description="Disordered" evidence="6">
    <location>
        <begin position="647"/>
        <end position="666"/>
    </location>
</feature>
<dbReference type="GO" id="GO:0006606">
    <property type="term" value="P:protein import into nucleus"/>
    <property type="evidence" value="ECO:0007669"/>
    <property type="project" value="InterPro"/>
</dbReference>
<dbReference type="HOGENOM" id="CLU_281781_0_0_1"/>
<keyword evidence="2" id="KW-0813">Transport</keyword>
<protein>
    <recommendedName>
        <fullName evidence="9">Importin N-terminal domain-containing protein</fullName>
    </recommendedName>
</protein>
<evidence type="ECO:0008006" key="9">
    <source>
        <dbReference type="Google" id="ProtNLM"/>
    </source>
</evidence>
<feature type="compositionally biased region" description="Acidic residues" evidence="6">
    <location>
        <begin position="648"/>
        <end position="666"/>
    </location>
</feature>
<accession>B4MG59</accession>
<dbReference type="Gene3D" id="1.25.10.10">
    <property type="entry name" value="Leucine-rich Repeat Variant"/>
    <property type="match status" value="1"/>
</dbReference>
<proteinExistence type="predicted"/>
<dbReference type="InParanoid" id="B4MG59"/>
<dbReference type="PhylomeDB" id="B4MG59"/>
<dbReference type="InterPro" id="IPR016024">
    <property type="entry name" value="ARM-type_fold"/>
</dbReference>
<keyword evidence="5" id="KW-0653">Protein transport</keyword>
<organism evidence="7 8">
    <name type="scientific">Drosophila virilis</name>
    <name type="common">Fruit fly</name>
    <dbReference type="NCBI Taxonomy" id="7244"/>
    <lineage>
        <taxon>Eukaryota</taxon>
        <taxon>Metazoa</taxon>
        <taxon>Ecdysozoa</taxon>
        <taxon>Arthropoda</taxon>
        <taxon>Hexapoda</taxon>
        <taxon>Insecta</taxon>
        <taxon>Pterygota</taxon>
        <taxon>Neoptera</taxon>
        <taxon>Endopterygota</taxon>
        <taxon>Diptera</taxon>
        <taxon>Brachycera</taxon>
        <taxon>Muscomorpha</taxon>
        <taxon>Ephydroidea</taxon>
        <taxon>Drosophilidae</taxon>
        <taxon>Drosophila</taxon>
    </lineage>
</organism>
<dbReference type="InterPro" id="IPR011989">
    <property type="entry name" value="ARM-like"/>
</dbReference>
<reference evidence="7 8" key="1">
    <citation type="journal article" date="2007" name="Nature">
        <title>Evolution of genes and genomes on the Drosophila phylogeny.</title>
        <authorList>
            <consortium name="Drosophila 12 Genomes Consortium"/>
            <person name="Clark A.G."/>
            <person name="Eisen M.B."/>
            <person name="Smith D.R."/>
            <person name="Bergman C.M."/>
            <person name="Oliver B."/>
            <person name="Markow T.A."/>
            <person name="Kaufman T.C."/>
            <person name="Kellis M."/>
            <person name="Gelbart W."/>
            <person name="Iyer V.N."/>
            <person name="Pollard D.A."/>
            <person name="Sackton T.B."/>
            <person name="Larracuente A.M."/>
            <person name="Singh N.D."/>
            <person name="Abad J.P."/>
            <person name="Abt D.N."/>
            <person name="Adryan B."/>
            <person name="Aguade M."/>
            <person name="Akashi H."/>
            <person name="Anderson W.W."/>
            <person name="Aquadro C.F."/>
            <person name="Ardell D.H."/>
            <person name="Arguello R."/>
            <person name="Artieri C.G."/>
            <person name="Barbash D.A."/>
            <person name="Barker D."/>
            <person name="Barsanti P."/>
            <person name="Batterham P."/>
            <person name="Batzoglou S."/>
            <person name="Begun D."/>
            <person name="Bhutkar A."/>
            <person name="Blanco E."/>
            <person name="Bosak S.A."/>
            <person name="Bradley R.K."/>
            <person name="Brand A.D."/>
            <person name="Brent M.R."/>
            <person name="Brooks A.N."/>
            <person name="Brown R.H."/>
            <person name="Butlin R.K."/>
            <person name="Caggese C."/>
            <person name="Calvi B.R."/>
            <person name="Bernardo de Carvalho A."/>
            <person name="Caspi A."/>
            <person name="Castrezana S."/>
            <person name="Celniker S.E."/>
            <person name="Chang J.L."/>
            <person name="Chapple C."/>
            <person name="Chatterji S."/>
            <person name="Chinwalla A."/>
            <person name="Civetta A."/>
            <person name="Clifton S.W."/>
            <person name="Comeron J.M."/>
            <person name="Costello J.C."/>
            <person name="Coyne J.A."/>
            <person name="Daub J."/>
            <person name="David R.G."/>
            <person name="Delcher A.L."/>
            <person name="Delehaunty K."/>
            <person name="Do C.B."/>
            <person name="Ebling H."/>
            <person name="Edwards K."/>
            <person name="Eickbush T."/>
            <person name="Evans J.D."/>
            <person name="Filipski A."/>
            <person name="Findeiss S."/>
            <person name="Freyhult E."/>
            <person name="Fulton L."/>
            <person name="Fulton R."/>
            <person name="Garcia A.C."/>
            <person name="Gardiner A."/>
            <person name="Garfield D.A."/>
            <person name="Garvin B.E."/>
            <person name="Gibson G."/>
            <person name="Gilbert D."/>
            <person name="Gnerre S."/>
            <person name="Godfrey J."/>
            <person name="Good R."/>
            <person name="Gotea V."/>
            <person name="Gravely B."/>
            <person name="Greenberg A.J."/>
            <person name="Griffiths-Jones S."/>
            <person name="Gross S."/>
            <person name="Guigo R."/>
            <person name="Gustafson E.A."/>
            <person name="Haerty W."/>
            <person name="Hahn M.W."/>
            <person name="Halligan D.L."/>
            <person name="Halpern A.L."/>
            <person name="Halter G.M."/>
            <person name="Han M.V."/>
            <person name="Heger A."/>
            <person name="Hillier L."/>
            <person name="Hinrichs A.S."/>
            <person name="Holmes I."/>
            <person name="Hoskins R.A."/>
            <person name="Hubisz M.J."/>
            <person name="Hultmark D."/>
            <person name="Huntley M.A."/>
            <person name="Jaffe D.B."/>
            <person name="Jagadeeshan S."/>
            <person name="Jeck W.R."/>
            <person name="Johnson J."/>
            <person name="Jones C.D."/>
            <person name="Jordan W.C."/>
            <person name="Karpen G.H."/>
            <person name="Kataoka E."/>
            <person name="Keightley P.D."/>
            <person name="Kheradpour P."/>
            <person name="Kirkness E.F."/>
            <person name="Koerich L.B."/>
            <person name="Kristiansen K."/>
            <person name="Kudrna D."/>
            <person name="Kulathinal R.J."/>
            <person name="Kumar S."/>
            <person name="Kwok R."/>
            <person name="Lander E."/>
            <person name="Langley C.H."/>
            <person name="Lapoint R."/>
            <person name="Lazzaro B.P."/>
            <person name="Lee S.J."/>
            <person name="Levesque L."/>
            <person name="Li R."/>
            <person name="Lin C.F."/>
            <person name="Lin M.F."/>
            <person name="Lindblad-Toh K."/>
            <person name="Llopart A."/>
            <person name="Long M."/>
            <person name="Low L."/>
            <person name="Lozovsky E."/>
            <person name="Lu J."/>
            <person name="Luo M."/>
            <person name="Machado C.A."/>
            <person name="Makalowski W."/>
            <person name="Marzo M."/>
            <person name="Matsuda M."/>
            <person name="Matzkin L."/>
            <person name="McAllister B."/>
            <person name="McBride C.S."/>
            <person name="McKernan B."/>
            <person name="McKernan K."/>
            <person name="Mendez-Lago M."/>
            <person name="Minx P."/>
            <person name="Mollenhauer M.U."/>
            <person name="Montooth K."/>
            <person name="Mount S.M."/>
            <person name="Mu X."/>
            <person name="Myers E."/>
            <person name="Negre B."/>
            <person name="Newfeld S."/>
            <person name="Nielsen R."/>
            <person name="Noor M.A."/>
            <person name="O'Grady P."/>
            <person name="Pachter L."/>
            <person name="Papaceit M."/>
            <person name="Parisi M.J."/>
            <person name="Parisi M."/>
            <person name="Parts L."/>
            <person name="Pedersen J.S."/>
            <person name="Pesole G."/>
            <person name="Phillippy A.M."/>
            <person name="Ponting C.P."/>
            <person name="Pop M."/>
            <person name="Porcelli D."/>
            <person name="Powell J.R."/>
            <person name="Prohaska S."/>
            <person name="Pruitt K."/>
            <person name="Puig M."/>
            <person name="Quesneville H."/>
            <person name="Ram K.R."/>
            <person name="Rand D."/>
            <person name="Rasmussen M.D."/>
            <person name="Reed L.K."/>
            <person name="Reenan R."/>
            <person name="Reily A."/>
            <person name="Remington K.A."/>
            <person name="Rieger T.T."/>
            <person name="Ritchie M.G."/>
            <person name="Robin C."/>
            <person name="Rogers Y.H."/>
            <person name="Rohde C."/>
            <person name="Rozas J."/>
            <person name="Rubenfield M.J."/>
            <person name="Ruiz A."/>
            <person name="Russo S."/>
            <person name="Salzberg S.L."/>
            <person name="Sanchez-Gracia A."/>
            <person name="Saranga D.J."/>
            <person name="Sato H."/>
            <person name="Schaeffer S.W."/>
            <person name="Schatz M.C."/>
            <person name="Schlenke T."/>
            <person name="Schwartz R."/>
            <person name="Segarra C."/>
            <person name="Singh R.S."/>
            <person name="Sirot L."/>
            <person name="Sirota M."/>
            <person name="Sisneros N.B."/>
            <person name="Smith C.D."/>
            <person name="Smith T.F."/>
            <person name="Spieth J."/>
            <person name="Stage D.E."/>
            <person name="Stark A."/>
            <person name="Stephan W."/>
            <person name="Strausberg R.L."/>
            <person name="Strempel S."/>
            <person name="Sturgill D."/>
            <person name="Sutton G."/>
            <person name="Sutton G.G."/>
            <person name="Tao W."/>
            <person name="Teichmann S."/>
            <person name="Tobari Y.N."/>
            <person name="Tomimura Y."/>
            <person name="Tsolas J.M."/>
            <person name="Valente V.L."/>
            <person name="Venter E."/>
            <person name="Venter J.C."/>
            <person name="Vicario S."/>
            <person name="Vieira F.G."/>
            <person name="Vilella A.J."/>
            <person name="Villasante A."/>
            <person name="Walenz B."/>
            <person name="Wang J."/>
            <person name="Wasserman M."/>
            <person name="Watts T."/>
            <person name="Wilson D."/>
            <person name="Wilson R.K."/>
            <person name="Wing R.A."/>
            <person name="Wolfner M.F."/>
            <person name="Wong A."/>
            <person name="Wong G.K."/>
            <person name="Wu C.I."/>
            <person name="Wu G."/>
            <person name="Yamamoto D."/>
            <person name="Yang H.P."/>
            <person name="Yang S.P."/>
            <person name="Yorke J.A."/>
            <person name="Yoshida K."/>
            <person name="Zdobnov E."/>
            <person name="Zhang P."/>
            <person name="Zhang Y."/>
            <person name="Zimin A.V."/>
            <person name="Baldwin J."/>
            <person name="Abdouelleil A."/>
            <person name="Abdulkadir J."/>
            <person name="Abebe A."/>
            <person name="Abera B."/>
            <person name="Abreu J."/>
            <person name="Acer S.C."/>
            <person name="Aftuck L."/>
            <person name="Alexander A."/>
            <person name="An P."/>
            <person name="Anderson E."/>
            <person name="Anderson S."/>
            <person name="Arachi H."/>
            <person name="Azer M."/>
            <person name="Bachantsang P."/>
            <person name="Barry A."/>
            <person name="Bayul T."/>
            <person name="Berlin A."/>
            <person name="Bessette D."/>
            <person name="Bloom T."/>
            <person name="Blye J."/>
            <person name="Boguslavskiy L."/>
            <person name="Bonnet C."/>
            <person name="Boukhgalter B."/>
            <person name="Bourzgui I."/>
            <person name="Brown A."/>
            <person name="Cahill P."/>
            <person name="Channer S."/>
            <person name="Cheshatsang Y."/>
            <person name="Chuda L."/>
            <person name="Citroen M."/>
            <person name="Collymore A."/>
            <person name="Cooke P."/>
            <person name="Costello M."/>
            <person name="D'Aco K."/>
            <person name="Daza R."/>
            <person name="De Haan G."/>
            <person name="DeGray S."/>
            <person name="DeMaso C."/>
            <person name="Dhargay N."/>
            <person name="Dooley K."/>
            <person name="Dooley E."/>
            <person name="Doricent M."/>
            <person name="Dorje P."/>
            <person name="Dorjee K."/>
            <person name="Dupes A."/>
            <person name="Elong R."/>
            <person name="Falk J."/>
            <person name="Farina A."/>
            <person name="Faro S."/>
            <person name="Ferguson D."/>
            <person name="Fisher S."/>
            <person name="Foley C.D."/>
            <person name="Franke A."/>
            <person name="Friedrich D."/>
            <person name="Gadbois L."/>
            <person name="Gearin G."/>
            <person name="Gearin C.R."/>
            <person name="Giannoukos G."/>
            <person name="Goode T."/>
            <person name="Graham J."/>
            <person name="Grandbois E."/>
            <person name="Grewal S."/>
            <person name="Gyaltsen K."/>
            <person name="Hafez N."/>
            <person name="Hagos B."/>
            <person name="Hall J."/>
            <person name="Henson C."/>
            <person name="Hollinger A."/>
            <person name="Honan T."/>
            <person name="Huard M.D."/>
            <person name="Hughes L."/>
            <person name="Hurhula B."/>
            <person name="Husby M.E."/>
            <person name="Kamat A."/>
            <person name="Kanga B."/>
            <person name="Kashin S."/>
            <person name="Khazanovich D."/>
            <person name="Kisner P."/>
            <person name="Lance K."/>
            <person name="Lara M."/>
            <person name="Lee W."/>
            <person name="Lennon N."/>
            <person name="Letendre F."/>
            <person name="LeVine R."/>
            <person name="Lipovsky A."/>
            <person name="Liu X."/>
            <person name="Liu J."/>
            <person name="Liu S."/>
            <person name="Lokyitsang T."/>
            <person name="Lokyitsang Y."/>
            <person name="Lubonja R."/>
            <person name="Lui A."/>
            <person name="MacDonald P."/>
            <person name="Magnisalis V."/>
            <person name="Maru K."/>
            <person name="Matthews C."/>
            <person name="McCusker W."/>
            <person name="McDonough S."/>
            <person name="Mehta T."/>
            <person name="Meldrim J."/>
            <person name="Meneus L."/>
            <person name="Mihai O."/>
            <person name="Mihalev A."/>
            <person name="Mihova T."/>
            <person name="Mittelman R."/>
            <person name="Mlenga V."/>
            <person name="Montmayeur A."/>
            <person name="Mulrain L."/>
            <person name="Navidi A."/>
            <person name="Naylor J."/>
            <person name="Negash T."/>
            <person name="Nguyen T."/>
            <person name="Nguyen N."/>
            <person name="Nicol R."/>
            <person name="Norbu C."/>
            <person name="Norbu N."/>
            <person name="Novod N."/>
            <person name="O'Neill B."/>
            <person name="Osman S."/>
            <person name="Markiewicz E."/>
            <person name="Oyono O.L."/>
            <person name="Patti C."/>
            <person name="Phunkhang P."/>
            <person name="Pierre F."/>
            <person name="Priest M."/>
            <person name="Raghuraman S."/>
            <person name="Rege F."/>
            <person name="Reyes R."/>
            <person name="Rise C."/>
            <person name="Rogov P."/>
            <person name="Ross K."/>
            <person name="Ryan E."/>
            <person name="Settipalli S."/>
            <person name="Shea T."/>
            <person name="Sherpa N."/>
            <person name="Shi L."/>
            <person name="Shih D."/>
            <person name="Sparrow T."/>
            <person name="Spaulding J."/>
            <person name="Stalker J."/>
            <person name="Stange-Thomann N."/>
            <person name="Stavropoulos S."/>
            <person name="Stone C."/>
            <person name="Strader C."/>
            <person name="Tesfaye S."/>
            <person name="Thomson T."/>
            <person name="Thoulutsang Y."/>
            <person name="Thoulutsang D."/>
            <person name="Topham K."/>
            <person name="Topping I."/>
            <person name="Tsamla T."/>
            <person name="Vassiliev H."/>
            <person name="Vo A."/>
            <person name="Wangchuk T."/>
            <person name="Wangdi T."/>
            <person name="Weiand M."/>
            <person name="Wilkinson J."/>
            <person name="Wilson A."/>
            <person name="Yadav S."/>
            <person name="Young G."/>
            <person name="Yu Q."/>
            <person name="Zembek L."/>
            <person name="Zhong D."/>
            <person name="Zimmer A."/>
            <person name="Zwirko Z."/>
            <person name="Jaffe D.B."/>
            <person name="Alvarez P."/>
            <person name="Brockman W."/>
            <person name="Butler J."/>
            <person name="Chin C."/>
            <person name="Gnerre S."/>
            <person name="Grabherr M."/>
            <person name="Kleber M."/>
            <person name="Mauceli E."/>
            <person name="MacCallum I."/>
        </authorList>
    </citation>
    <scope>NUCLEOTIDE SEQUENCE [LARGE SCALE GENOMIC DNA]</scope>
    <source>
        <strain evidence="8">Tucson 15010-1051.87</strain>
    </source>
</reference>
<dbReference type="STRING" id="7244.B4MG59"/>
<dbReference type="InterPro" id="IPR040122">
    <property type="entry name" value="Importin_beta"/>
</dbReference>